<dbReference type="Proteomes" id="UP000663400">
    <property type="component" value="Chromosome"/>
</dbReference>
<organism evidence="1 2">
    <name type="scientific">Lysobacter arenosi</name>
    <dbReference type="NCBI Taxonomy" id="2795387"/>
    <lineage>
        <taxon>Bacteria</taxon>
        <taxon>Pseudomonadati</taxon>
        <taxon>Pseudomonadota</taxon>
        <taxon>Gammaproteobacteria</taxon>
        <taxon>Lysobacterales</taxon>
        <taxon>Lysobacteraceae</taxon>
        <taxon>Lysobacter</taxon>
    </lineage>
</organism>
<protein>
    <submittedName>
        <fullName evidence="1">Uncharacterized protein</fullName>
    </submittedName>
</protein>
<accession>A0ABX7R8B5</accession>
<gene>
    <name evidence="1" type="ORF">HIV01_014350</name>
</gene>
<evidence type="ECO:0000313" key="1">
    <source>
        <dbReference type="EMBL" id="QSX74358.1"/>
    </source>
</evidence>
<evidence type="ECO:0000313" key="2">
    <source>
        <dbReference type="Proteomes" id="UP000663400"/>
    </source>
</evidence>
<sequence length="65" mass="7156">MNAIRLSNLFAKPAAPARLTANLLNAAPARAHRERDFGIGYGNSSGYASNRRYTSEWGPTRFRCA</sequence>
<dbReference type="EMBL" id="CP071517">
    <property type="protein sequence ID" value="QSX74358.1"/>
    <property type="molecule type" value="Genomic_DNA"/>
</dbReference>
<name>A0ABX7R8B5_9GAMM</name>
<proteinExistence type="predicted"/>
<keyword evidence="2" id="KW-1185">Reference proteome</keyword>
<reference evidence="1 2" key="1">
    <citation type="submission" date="2021-02" db="EMBL/GenBank/DDBJ databases">
        <title>Lysobacter arenosi sp. nov., isolated from soil of gangwondo yeongwol, south Korea.</title>
        <authorList>
            <person name="Kim K.R."/>
            <person name="Kim K.H."/>
            <person name="Jeon C.O."/>
        </authorList>
    </citation>
    <scope>NUCLEOTIDE SEQUENCE [LARGE SCALE GENOMIC DNA]</scope>
    <source>
        <strain evidence="1 2">R7</strain>
    </source>
</reference>
<dbReference type="RefSeq" id="WP_200608180.1">
    <property type="nucleotide sequence ID" value="NZ_CP071517.1"/>
</dbReference>